<evidence type="ECO:0000313" key="6">
    <source>
        <dbReference type="Proteomes" id="UP000654604"/>
    </source>
</evidence>
<dbReference type="InterPro" id="IPR029787">
    <property type="entry name" value="Nucleotide_cyclase"/>
</dbReference>
<dbReference type="Pfam" id="PF00990">
    <property type="entry name" value="GGDEF"/>
    <property type="match status" value="1"/>
</dbReference>
<dbReference type="SMART" id="SM00240">
    <property type="entry name" value="FHA"/>
    <property type="match status" value="1"/>
</dbReference>
<dbReference type="CDD" id="cd01948">
    <property type="entry name" value="EAL"/>
    <property type="match status" value="1"/>
</dbReference>
<dbReference type="PROSITE" id="PS50883">
    <property type="entry name" value="EAL"/>
    <property type="match status" value="1"/>
</dbReference>
<dbReference type="NCBIfam" id="TIGR00229">
    <property type="entry name" value="sensory_box"/>
    <property type="match status" value="1"/>
</dbReference>
<proteinExistence type="predicted"/>
<reference evidence="5 6" key="1">
    <citation type="submission" date="2020-10" db="EMBL/GenBank/DDBJ databases">
        <authorList>
            <person name="Castelo-Branco R."/>
            <person name="Eusebio N."/>
            <person name="Adriana R."/>
            <person name="Vieira A."/>
            <person name="Brugerolle De Fraissinette N."/>
            <person name="Rezende De Castro R."/>
            <person name="Schneider M.P."/>
            <person name="Vasconcelos V."/>
            <person name="Leao P.N."/>
        </authorList>
    </citation>
    <scope>NUCLEOTIDE SEQUENCE [LARGE SCALE GENOMIC DNA]</scope>
    <source>
        <strain evidence="5 6">LEGE 03274</strain>
    </source>
</reference>
<dbReference type="EMBL" id="JADEWC010000004">
    <property type="protein sequence ID" value="MBE9221664.1"/>
    <property type="molecule type" value="Genomic_DNA"/>
</dbReference>
<dbReference type="PANTHER" id="PTHR44757">
    <property type="entry name" value="DIGUANYLATE CYCLASE DGCP"/>
    <property type="match status" value="1"/>
</dbReference>
<dbReference type="Proteomes" id="UP000654604">
    <property type="component" value="Unassembled WGS sequence"/>
</dbReference>
<dbReference type="InterPro" id="IPR013767">
    <property type="entry name" value="PAS_fold"/>
</dbReference>
<dbReference type="InterPro" id="IPR000253">
    <property type="entry name" value="FHA_dom"/>
</dbReference>
<dbReference type="CDD" id="cd01949">
    <property type="entry name" value="GGDEF"/>
    <property type="match status" value="1"/>
</dbReference>
<dbReference type="SUPFAM" id="SSF49879">
    <property type="entry name" value="SMAD/FHA domain"/>
    <property type="match status" value="1"/>
</dbReference>
<gene>
    <name evidence="5" type="ORF">IQ215_03045</name>
</gene>
<dbReference type="SUPFAM" id="SSF55785">
    <property type="entry name" value="PYP-like sensor domain (PAS domain)"/>
    <property type="match status" value="1"/>
</dbReference>
<dbReference type="InterPro" id="IPR035919">
    <property type="entry name" value="EAL_sf"/>
</dbReference>
<evidence type="ECO:0000259" key="3">
    <source>
        <dbReference type="PROSITE" id="PS50883"/>
    </source>
</evidence>
<dbReference type="PANTHER" id="PTHR44757:SF2">
    <property type="entry name" value="BIOFILM ARCHITECTURE MAINTENANCE PROTEIN MBAA"/>
    <property type="match status" value="1"/>
</dbReference>
<sequence length="836" mass="95938">MVAFSQDSQHRITIEYDNQQKLIILNNQVYSIGRHSSNTIVIHHPTISRYHCTILPVKYKENRGKKVFWIIDGDLKGNRSANGLYINGNKCLSHELKCGDSIGIGGQKVLLSYDLINPNRDDDEEEETQPLITNTFVKDDVLKIEERDTLIQDTYSESTPTKFRKERLYLIKEILRLIHSEKDKLAYGIIEIDLKGIIIKTNNFFEQYFANLLVNPEDNPFLTNLVEEVNKKQEQIFIREVTYDSHRYTQSAYLSDDDIIISHIFEFTHHNQVEKALQESEEKYRAVVRQISEGIVLVDPITKEILEANSAYCDLTGYRGEDILSLKIYDLMAVDKEIIDSIIDKIHHYRLDLVQESLHRCQDGSLLPVEVNISMIFYSAKEVICYAVRDITERKISEEMLRYQASHDLLTKLGNRNFFNEQLYKAIANASTYEQKIAILFIDLDRFKNINDTLGHHIGDQFLQSVAKRLEKSLRNVDFIARWGGDEFTILLSNIKTSDEVAKVAQRILDSVKKPIQILEFQLYASLSIGIAIYPQDGDNPDTLLKNADVALYRTKELGGNSYQYYQPFMNQQHTELLQMESYLYDALTNKEFELYYQPQIDITKQKIVGMEALIRWNHPLLGRVAPNNFIPIAEETGLIAPIGEWVIEESCRQNSIWHDLGYGDLKVAVNISARQFQHKNLVYTIANILTKNGLSPQFLEVEITESSIIQNPDLAKKILTQLDELGIVVAMDDFGTGYSSLGYLKKFPFSKIKIDQSFVRELKNKQEDLAIISAVVILGRGMNLQVVAEGIENAQQLKLLRDLNCTTMQGYYFGKPMNAKEATCFLGEGLRGNKN</sequence>
<dbReference type="InterPro" id="IPR052155">
    <property type="entry name" value="Biofilm_reg_signaling"/>
</dbReference>
<feature type="domain" description="GGDEF" evidence="4">
    <location>
        <begin position="435"/>
        <end position="568"/>
    </location>
</feature>
<protein>
    <submittedName>
        <fullName evidence="5">EAL domain-containing protein</fullName>
    </submittedName>
</protein>
<dbReference type="InterPro" id="IPR008984">
    <property type="entry name" value="SMAD_FHA_dom_sf"/>
</dbReference>
<dbReference type="InterPro" id="IPR001633">
    <property type="entry name" value="EAL_dom"/>
</dbReference>
<dbReference type="SMART" id="SM00267">
    <property type="entry name" value="GGDEF"/>
    <property type="match status" value="1"/>
</dbReference>
<dbReference type="InterPro" id="IPR035965">
    <property type="entry name" value="PAS-like_dom_sf"/>
</dbReference>
<feature type="domain" description="EAL" evidence="3">
    <location>
        <begin position="577"/>
        <end position="831"/>
    </location>
</feature>
<dbReference type="SMART" id="SM00091">
    <property type="entry name" value="PAS"/>
    <property type="match status" value="1"/>
</dbReference>
<dbReference type="Gene3D" id="2.60.200.20">
    <property type="match status" value="1"/>
</dbReference>
<organism evidence="5 6">
    <name type="scientific">Cyanobacterium stanieri LEGE 03274</name>
    <dbReference type="NCBI Taxonomy" id="1828756"/>
    <lineage>
        <taxon>Bacteria</taxon>
        <taxon>Bacillati</taxon>
        <taxon>Cyanobacteriota</taxon>
        <taxon>Cyanophyceae</taxon>
        <taxon>Oscillatoriophycideae</taxon>
        <taxon>Chroococcales</taxon>
        <taxon>Geminocystaceae</taxon>
        <taxon>Cyanobacterium</taxon>
    </lineage>
</organism>
<evidence type="ECO:0000259" key="4">
    <source>
        <dbReference type="PROSITE" id="PS50887"/>
    </source>
</evidence>
<dbReference type="RefSeq" id="WP_193799849.1">
    <property type="nucleotide sequence ID" value="NZ_JADEWC010000004.1"/>
</dbReference>
<dbReference type="SUPFAM" id="SSF55073">
    <property type="entry name" value="Nucleotide cyclase"/>
    <property type="match status" value="1"/>
</dbReference>
<dbReference type="PROSITE" id="PS50006">
    <property type="entry name" value="FHA_DOMAIN"/>
    <property type="match status" value="1"/>
</dbReference>
<dbReference type="Gene3D" id="3.30.70.270">
    <property type="match status" value="1"/>
</dbReference>
<dbReference type="SMART" id="SM00052">
    <property type="entry name" value="EAL"/>
    <property type="match status" value="1"/>
</dbReference>
<dbReference type="InterPro" id="IPR000160">
    <property type="entry name" value="GGDEF_dom"/>
</dbReference>
<dbReference type="InterPro" id="IPR043128">
    <property type="entry name" value="Rev_trsase/Diguanyl_cyclase"/>
</dbReference>
<dbReference type="Gene3D" id="3.20.20.450">
    <property type="entry name" value="EAL domain"/>
    <property type="match status" value="1"/>
</dbReference>
<evidence type="ECO:0000259" key="1">
    <source>
        <dbReference type="PROSITE" id="PS50006"/>
    </source>
</evidence>
<dbReference type="SUPFAM" id="SSF141868">
    <property type="entry name" value="EAL domain-like"/>
    <property type="match status" value="1"/>
</dbReference>
<accession>A0ABR9V277</accession>
<dbReference type="CDD" id="cd00130">
    <property type="entry name" value="PAS"/>
    <property type="match status" value="1"/>
</dbReference>
<keyword evidence="6" id="KW-1185">Reference proteome</keyword>
<comment type="caution">
    <text evidence="5">The sequence shown here is derived from an EMBL/GenBank/DDBJ whole genome shotgun (WGS) entry which is preliminary data.</text>
</comment>
<evidence type="ECO:0000313" key="5">
    <source>
        <dbReference type="EMBL" id="MBE9221664.1"/>
    </source>
</evidence>
<dbReference type="Pfam" id="PF00498">
    <property type="entry name" value="FHA"/>
    <property type="match status" value="1"/>
</dbReference>
<dbReference type="InterPro" id="IPR000014">
    <property type="entry name" value="PAS"/>
</dbReference>
<dbReference type="PROSITE" id="PS50887">
    <property type="entry name" value="GGDEF"/>
    <property type="match status" value="1"/>
</dbReference>
<dbReference type="PROSITE" id="PS50112">
    <property type="entry name" value="PAS"/>
    <property type="match status" value="1"/>
</dbReference>
<feature type="domain" description="FHA" evidence="1">
    <location>
        <begin position="30"/>
        <end position="91"/>
    </location>
</feature>
<dbReference type="Pfam" id="PF00563">
    <property type="entry name" value="EAL"/>
    <property type="match status" value="1"/>
</dbReference>
<feature type="domain" description="PAS" evidence="2">
    <location>
        <begin position="280"/>
        <end position="365"/>
    </location>
</feature>
<dbReference type="Gene3D" id="3.30.450.20">
    <property type="entry name" value="PAS domain"/>
    <property type="match status" value="1"/>
</dbReference>
<name>A0ABR9V277_9CHRO</name>
<dbReference type="NCBIfam" id="TIGR00254">
    <property type="entry name" value="GGDEF"/>
    <property type="match status" value="1"/>
</dbReference>
<dbReference type="Pfam" id="PF00989">
    <property type="entry name" value="PAS"/>
    <property type="match status" value="1"/>
</dbReference>
<evidence type="ECO:0000259" key="2">
    <source>
        <dbReference type="PROSITE" id="PS50112"/>
    </source>
</evidence>